<proteinExistence type="predicted"/>
<dbReference type="Proteomes" id="UP000484875">
    <property type="component" value="Unassembled WGS sequence"/>
</dbReference>
<protein>
    <submittedName>
        <fullName evidence="1">Uncharacterized protein</fullName>
    </submittedName>
</protein>
<reference evidence="1 2" key="1">
    <citation type="submission" date="2019-12" db="EMBL/GenBank/DDBJ databases">
        <title>Novel species isolated from a subtropical stream in China.</title>
        <authorList>
            <person name="Lu H."/>
        </authorList>
    </citation>
    <scope>NUCLEOTIDE SEQUENCE [LARGE SCALE GENOMIC DNA]</scope>
    <source>
        <strain evidence="1 2">FT107W</strain>
    </source>
</reference>
<keyword evidence="2" id="KW-1185">Reference proteome</keyword>
<name>A0A845HIK6_9BURK</name>
<evidence type="ECO:0000313" key="2">
    <source>
        <dbReference type="Proteomes" id="UP000484875"/>
    </source>
</evidence>
<dbReference type="AlphaFoldDB" id="A0A845HIK6"/>
<dbReference type="RefSeq" id="WP_161090019.1">
    <property type="nucleotide sequence ID" value="NZ_WWCV01000017.1"/>
</dbReference>
<evidence type="ECO:0000313" key="1">
    <source>
        <dbReference type="EMBL" id="MYN17395.1"/>
    </source>
</evidence>
<comment type="caution">
    <text evidence="1">The sequence shown here is derived from an EMBL/GenBank/DDBJ whole genome shotgun (WGS) entry which is preliminary data.</text>
</comment>
<organism evidence="1 2">
    <name type="scientific">Duganella vulcania</name>
    <dbReference type="NCBI Taxonomy" id="2692166"/>
    <lineage>
        <taxon>Bacteria</taxon>
        <taxon>Pseudomonadati</taxon>
        <taxon>Pseudomonadota</taxon>
        <taxon>Betaproteobacteria</taxon>
        <taxon>Burkholderiales</taxon>
        <taxon>Oxalobacteraceae</taxon>
        <taxon>Telluria group</taxon>
        <taxon>Duganella</taxon>
    </lineage>
</organism>
<accession>A0A845HIK6</accession>
<sequence>MARSWNYPGLMERKPKELLLVFSRNNSLGTWITWAVFLRNMQFFIRRIEWPRRLDRLELTGKSPSTFGSESTIRKSSAEAIVDSAVFLFKDEQQEETCELTIDGVYGSVSLPGNSIPFSWITNRSGSEAFDLWLTQAENAADACLPQSSYRGI</sequence>
<gene>
    <name evidence="1" type="ORF">GTP81_11585</name>
</gene>
<dbReference type="EMBL" id="WWCV01000017">
    <property type="protein sequence ID" value="MYN17395.1"/>
    <property type="molecule type" value="Genomic_DNA"/>
</dbReference>